<evidence type="ECO:0000313" key="2">
    <source>
        <dbReference type="EMBL" id="NEG89643.1"/>
    </source>
</evidence>
<comment type="caution">
    <text evidence="2">The sequence shown here is derived from an EMBL/GenBank/DDBJ whole genome shotgun (WGS) entry which is preliminary data.</text>
</comment>
<dbReference type="PROSITE" id="PS52050">
    <property type="entry name" value="WYL"/>
    <property type="match status" value="1"/>
</dbReference>
<dbReference type="InterPro" id="IPR026881">
    <property type="entry name" value="WYL_dom"/>
</dbReference>
<dbReference type="RefSeq" id="WP_163231146.1">
    <property type="nucleotide sequence ID" value="NZ_WHZW01000012.1"/>
</dbReference>
<evidence type="ECO:0000259" key="1">
    <source>
        <dbReference type="Pfam" id="PF13280"/>
    </source>
</evidence>
<evidence type="ECO:0000313" key="3">
    <source>
        <dbReference type="Proteomes" id="UP000469194"/>
    </source>
</evidence>
<dbReference type="Proteomes" id="UP000469194">
    <property type="component" value="Unassembled WGS sequence"/>
</dbReference>
<accession>A0A6N9Z6B7</accession>
<keyword evidence="3" id="KW-1185">Reference proteome</keyword>
<organism evidence="2 3">
    <name type="scientific">Bifidobacterium aerophilum</name>
    <dbReference type="NCBI Taxonomy" id="1798155"/>
    <lineage>
        <taxon>Bacteria</taxon>
        <taxon>Bacillati</taxon>
        <taxon>Actinomycetota</taxon>
        <taxon>Actinomycetes</taxon>
        <taxon>Bifidobacteriales</taxon>
        <taxon>Bifidobacteriaceae</taxon>
        <taxon>Bifidobacterium</taxon>
    </lineage>
</organism>
<dbReference type="Pfam" id="PF13280">
    <property type="entry name" value="WYL"/>
    <property type="match status" value="1"/>
</dbReference>
<dbReference type="EMBL" id="WHZW01000012">
    <property type="protein sequence ID" value="NEG89643.1"/>
    <property type="molecule type" value="Genomic_DNA"/>
</dbReference>
<gene>
    <name evidence="2" type="ORF">GFD25_06520</name>
</gene>
<dbReference type="AlphaFoldDB" id="A0A6N9Z6B7"/>
<reference evidence="2 3" key="1">
    <citation type="submission" date="2019-10" db="EMBL/GenBank/DDBJ databases">
        <title>Bifidobacterium from non-human primates.</title>
        <authorList>
            <person name="Modesto M."/>
        </authorList>
    </citation>
    <scope>NUCLEOTIDE SEQUENCE [LARGE SCALE GENOMIC DNA]</scope>
    <source>
        <strain evidence="2 3">TRE17</strain>
    </source>
</reference>
<sequence length="349" mass="39859">MAVVARPTPPTSQIVVGILELLDGHTDREHGVSAAWIAERLGVTEKTVRGHLHTLEEIQPFGRRIGRIMRRDLEHAESADPRPGWYIEPVFGTAQMRLLADGAGISRSDGDYLRDLIAKVYSFAGRSAHVDDMGGTRTPRNYNREFLNNIELLNDAIDHERSIGFHYCTYDVDGSLVPRRDTKGDVREYRADPYRLMYRNGKYYLICHMQSYESLSYLHVECIRDLRVDGDDHSVERTLESFNPHPGVPFDLDRYMGERPYPMSETAVPIHLRISKTLEPVYDWFDDAKVTRLDGDVYDVWIMANEYAVLCWVLQYASTRLIEVLSPQSLRESLRDTGAYLAGLYAGAV</sequence>
<proteinExistence type="predicted"/>
<feature type="domain" description="WYL" evidence="1">
    <location>
        <begin position="150"/>
        <end position="228"/>
    </location>
</feature>
<protein>
    <submittedName>
        <fullName evidence="2">WYL domain-containing protein</fullName>
    </submittedName>
</protein>
<name>A0A6N9Z6B7_9BIFI</name>